<dbReference type="Proteomes" id="UP000075880">
    <property type="component" value="Unassembled WGS sequence"/>
</dbReference>
<keyword evidence="2" id="KW-1185">Reference proteome</keyword>
<sequence length="79" mass="8784">MFLENLRSSKRPIPPNIYVQTAPAVVIGCQTFVEIGSSFIDGGFLKVCGCGYKIIVFPARRKKCGTKWNDFDSLVLIND</sequence>
<accession>A0AAG5D0X5</accession>
<organism evidence="1 2">
    <name type="scientific">Anopheles atroparvus</name>
    <name type="common">European mosquito</name>
    <dbReference type="NCBI Taxonomy" id="41427"/>
    <lineage>
        <taxon>Eukaryota</taxon>
        <taxon>Metazoa</taxon>
        <taxon>Ecdysozoa</taxon>
        <taxon>Arthropoda</taxon>
        <taxon>Hexapoda</taxon>
        <taxon>Insecta</taxon>
        <taxon>Pterygota</taxon>
        <taxon>Neoptera</taxon>
        <taxon>Endopterygota</taxon>
        <taxon>Diptera</taxon>
        <taxon>Nematocera</taxon>
        <taxon>Culicoidea</taxon>
        <taxon>Culicidae</taxon>
        <taxon>Anophelinae</taxon>
        <taxon>Anopheles</taxon>
    </lineage>
</organism>
<proteinExistence type="predicted"/>
<name>A0AAG5D0X5_ANOAO</name>
<dbReference type="AlphaFoldDB" id="A0AAG5D0X5"/>
<evidence type="ECO:0000313" key="1">
    <source>
        <dbReference type="EnsemblMetazoa" id="ENSAATROPP004308"/>
    </source>
</evidence>
<dbReference type="PROSITE" id="PS51257">
    <property type="entry name" value="PROKAR_LIPOPROTEIN"/>
    <property type="match status" value="1"/>
</dbReference>
<protein>
    <submittedName>
        <fullName evidence="1">Uncharacterized protein</fullName>
    </submittedName>
</protein>
<reference evidence="1" key="1">
    <citation type="submission" date="2024-04" db="UniProtKB">
        <authorList>
            <consortium name="EnsemblMetazoa"/>
        </authorList>
    </citation>
    <scope>IDENTIFICATION</scope>
    <source>
        <strain evidence="1">EBRO</strain>
    </source>
</reference>
<evidence type="ECO:0000313" key="2">
    <source>
        <dbReference type="Proteomes" id="UP000075880"/>
    </source>
</evidence>
<dbReference type="EnsemblMetazoa" id="ENSAATROPT004494">
    <property type="protein sequence ID" value="ENSAATROPP004308"/>
    <property type="gene ID" value="ENSAATROPG003569"/>
</dbReference>